<feature type="transmembrane region" description="Helical" evidence="9">
    <location>
        <begin position="29"/>
        <end position="50"/>
    </location>
</feature>
<evidence type="ECO:0000256" key="6">
    <source>
        <dbReference type="ARBA" id="ARBA00022779"/>
    </source>
</evidence>
<evidence type="ECO:0000313" key="12">
    <source>
        <dbReference type="Proteomes" id="UP000192902"/>
    </source>
</evidence>
<dbReference type="NCBIfam" id="NF006284">
    <property type="entry name" value="PRK08456.1"/>
    <property type="match status" value="1"/>
</dbReference>
<reference evidence="11 12" key="1">
    <citation type="submission" date="2017-04" db="EMBL/GenBank/DDBJ databases">
        <title>Complete genome sequence of the Campylobacter cuniculorum type strain LMG24588.</title>
        <authorList>
            <person name="Miller W.G."/>
            <person name="Yee E."/>
            <person name="Revez J."/>
            <person name="Bono J.L."/>
            <person name="Rossi M."/>
        </authorList>
    </citation>
    <scope>NUCLEOTIDE SEQUENCE [LARGE SCALE GENOMIC DNA]</scope>
    <source>
        <strain evidence="11 12">LMG 24588</strain>
    </source>
</reference>
<dbReference type="RefSeq" id="WP_027305246.1">
    <property type="nucleotide sequence ID" value="NZ_CP020867.1"/>
</dbReference>
<feature type="transmembrane region" description="Helical" evidence="9">
    <location>
        <begin position="178"/>
        <end position="200"/>
    </location>
</feature>
<dbReference type="InterPro" id="IPR002898">
    <property type="entry name" value="MotA_ExbB_proton_chnl"/>
</dbReference>
<keyword evidence="5 9" id="KW-0812">Transmembrane</keyword>
<evidence type="ECO:0000313" key="11">
    <source>
        <dbReference type="EMBL" id="ARJ55985.1"/>
    </source>
</evidence>
<dbReference type="KEGG" id="ccun:CCUN_0332"/>
<keyword evidence="6" id="KW-0283">Flagellar rotation</keyword>
<dbReference type="GO" id="GO:0005886">
    <property type="term" value="C:plasma membrane"/>
    <property type="evidence" value="ECO:0007669"/>
    <property type="project" value="UniProtKB-SubCell"/>
</dbReference>
<keyword evidence="8 9" id="KW-0472">Membrane</keyword>
<dbReference type="InterPro" id="IPR000540">
    <property type="entry name" value="Flag_MotA_CS"/>
</dbReference>
<evidence type="ECO:0000256" key="2">
    <source>
        <dbReference type="ARBA" id="ARBA00008038"/>
    </source>
</evidence>
<evidence type="ECO:0000256" key="7">
    <source>
        <dbReference type="ARBA" id="ARBA00022989"/>
    </source>
</evidence>
<dbReference type="GO" id="GO:0071978">
    <property type="term" value="P:bacterial-type flagellum-dependent swarming motility"/>
    <property type="evidence" value="ECO:0007669"/>
    <property type="project" value="InterPro"/>
</dbReference>
<dbReference type="AlphaFoldDB" id="A0A1W6BV75"/>
<comment type="similarity">
    <text evidence="2">Belongs to the MotA family.</text>
</comment>
<keyword evidence="4" id="KW-1003">Cell membrane</keyword>
<feature type="transmembrane region" description="Helical" evidence="9">
    <location>
        <begin position="155"/>
        <end position="172"/>
    </location>
</feature>
<evidence type="ECO:0000256" key="1">
    <source>
        <dbReference type="ARBA" id="ARBA00004429"/>
    </source>
</evidence>
<protein>
    <submittedName>
        <fullName evidence="11">Flagellar motor protein</fullName>
    </submittedName>
</protein>
<dbReference type="PANTHER" id="PTHR30433">
    <property type="entry name" value="CHEMOTAXIS PROTEIN MOTA"/>
    <property type="match status" value="1"/>
</dbReference>
<organism evidence="11 12">
    <name type="scientific">Campylobacter cuniculorum DSM 23162 = LMG 24588</name>
    <dbReference type="NCBI Taxonomy" id="1121267"/>
    <lineage>
        <taxon>Bacteria</taxon>
        <taxon>Pseudomonadati</taxon>
        <taxon>Campylobacterota</taxon>
        <taxon>Epsilonproteobacteria</taxon>
        <taxon>Campylobacterales</taxon>
        <taxon>Campylobacteraceae</taxon>
        <taxon>Campylobacter</taxon>
    </lineage>
</organism>
<dbReference type="Proteomes" id="UP000192902">
    <property type="component" value="Chromosome"/>
</dbReference>
<comment type="subcellular location">
    <subcellularLocation>
        <location evidence="1">Cell inner membrane</location>
        <topology evidence="1">Multi-pass membrane protein</topology>
    </subcellularLocation>
</comment>
<dbReference type="GO" id="GO:0006935">
    <property type="term" value="P:chemotaxis"/>
    <property type="evidence" value="ECO:0007669"/>
    <property type="project" value="InterPro"/>
</dbReference>
<evidence type="ECO:0000256" key="3">
    <source>
        <dbReference type="ARBA" id="ARBA00022448"/>
    </source>
</evidence>
<keyword evidence="3" id="KW-0813">Transport</keyword>
<accession>A0A1W6BV75</accession>
<evidence type="ECO:0000256" key="4">
    <source>
        <dbReference type="ARBA" id="ARBA00022475"/>
    </source>
</evidence>
<keyword evidence="7 9" id="KW-1133">Transmembrane helix</keyword>
<dbReference type="eggNOG" id="COG1291">
    <property type="taxonomic scope" value="Bacteria"/>
</dbReference>
<dbReference type="STRING" id="1121267.CCUN_0332"/>
<dbReference type="EMBL" id="CP020867">
    <property type="protein sequence ID" value="ARJ55985.1"/>
    <property type="molecule type" value="Genomic_DNA"/>
</dbReference>
<evidence type="ECO:0000259" key="10">
    <source>
        <dbReference type="Pfam" id="PF01618"/>
    </source>
</evidence>
<sequence>MDLSTILGMVFAITSISVGDILEGGNPLHVIHLSSFLIVMPTAAFCAMTATHKKIVKAAYVELKIVFKGANVNLSQTIAQLVEYAIIARRDGLLALESKTNEIDNEFLKNSMMMLVDGKSFDEIKESMEIQTEELEEHYKECAEYWIRFGETCPTMGLVGAVMGLMLALQLLDNPQAMAAGIAGAFTATVTGIFGAYALFAPWGNKMKANGGELVKEQRVITEAIKGIAEGANPRDLEAKLFNFLGHGDPKISQFDK</sequence>
<dbReference type="Pfam" id="PF01618">
    <property type="entry name" value="MotA_ExbB"/>
    <property type="match status" value="1"/>
</dbReference>
<feature type="domain" description="MotA/TolQ/ExbB proton channel" evidence="10">
    <location>
        <begin position="100"/>
        <end position="216"/>
    </location>
</feature>
<proteinExistence type="inferred from homology"/>
<dbReference type="OrthoDB" id="9806929at2"/>
<keyword evidence="11" id="KW-0969">Cilium</keyword>
<evidence type="ECO:0000256" key="5">
    <source>
        <dbReference type="ARBA" id="ARBA00022692"/>
    </source>
</evidence>
<dbReference type="PANTHER" id="PTHR30433:SF3">
    <property type="entry name" value="MOTILITY PROTEIN A"/>
    <property type="match status" value="1"/>
</dbReference>
<gene>
    <name evidence="11" type="primary">motA</name>
    <name evidence="11" type="ORF">CCUN_0332</name>
</gene>
<evidence type="ECO:0000256" key="9">
    <source>
        <dbReference type="SAM" id="Phobius"/>
    </source>
</evidence>
<name>A0A1W6BV75_9BACT</name>
<evidence type="ECO:0000256" key="8">
    <source>
        <dbReference type="ARBA" id="ARBA00023136"/>
    </source>
</evidence>
<keyword evidence="11" id="KW-0282">Flagellum</keyword>
<dbReference type="InterPro" id="IPR047055">
    <property type="entry name" value="MotA-like"/>
</dbReference>
<dbReference type="PROSITE" id="PS01307">
    <property type="entry name" value="MOTA"/>
    <property type="match status" value="1"/>
</dbReference>
<keyword evidence="11" id="KW-0966">Cell projection</keyword>